<dbReference type="PANTHER" id="PTHR31845:SF32">
    <property type="entry name" value="MISCELLANEOUS ZN(II)2CYS6 TRANSCRIPTION FACTOR (EUROFUNG)-RELATED"/>
    <property type="match status" value="1"/>
</dbReference>
<dbReference type="AlphaFoldDB" id="A0A1R3R7X3"/>
<dbReference type="InterPro" id="IPR001138">
    <property type="entry name" value="Zn2Cys6_DnaBD"/>
</dbReference>
<reference evidence="10" key="1">
    <citation type="journal article" date="2017" name="Genome Biol.">
        <title>Comparative genomics reveals high biological diversity and specific adaptations in the industrially and medically important fungal genus Aspergillus.</title>
        <authorList>
            <person name="de Vries R.P."/>
            <person name="Riley R."/>
            <person name="Wiebenga A."/>
            <person name="Aguilar-Osorio G."/>
            <person name="Amillis S."/>
            <person name="Uchima C.A."/>
            <person name="Anderluh G."/>
            <person name="Asadollahi M."/>
            <person name="Askin M."/>
            <person name="Barry K."/>
            <person name="Battaglia E."/>
            <person name="Bayram O."/>
            <person name="Benocci T."/>
            <person name="Braus-Stromeyer S.A."/>
            <person name="Caldana C."/>
            <person name="Canovas D."/>
            <person name="Cerqueira G.C."/>
            <person name="Chen F."/>
            <person name="Chen W."/>
            <person name="Choi C."/>
            <person name="Clum A."/>
            <person name="Dos Santos R.A."/>
            <person name="Damasio A.R."/>
            <person name="Diallinas G."/>
            <person name="Emri T."/>
            <person name="Fekete E."/>
            <person name="Flipphi M."/>
            <person name="Freyberg S."/>
            <person name="Gallo A."/>
            <person name="Gournas C."/>
            <person name="Habgood R."/>
            <person name="Hainaut M."/>
            <person name="Harispe M.L."/>
            <person name="Henrissat B."/>
            <person name="Hilden K.S."/>
            <person name="Hope R."/>
            <person name="Hossain A."/>
            <person name="Karabika E."/>
            <person name="Karaffa L."/>
            <person name="Karanyi Z."/>
            <person name="Krasevec N."/>
            <person name="Kuo A."/>
            <person name="Kusch H."/>
            <person name="LaButti K."/>
            <person name="Lagendijk E.L."/>
            <person name="Lapidus A."/>
            <person name="Levasseur A."/>
            <person name="Lindquist E."/>
            <person name="Lipzen A."/>
            <person name="Logrieco A.F."/>
            <person name="MacCabe A."/>
            <person name="Maekelae M.R."/>
            <person name="Malavazi I."/>
            <person name="Melin P."/>
            <person name="Meyer V."/>
            <person name="Mielnichuk N."/>
            <person name="Miskei M."/>
            <person name="Molnar A.P."/>
            <person name="Mule G."/>
            <person name="Ngan C.Y."/>
            <person name="Orejas M."/>
            <person name="Orosz E."/>
            <person name="Ouedraogo J.P."/>
            <person name="Overkamp K.M."/>
            <person name="Park H.-S."/>
            <person name="Perrone G."/>
            <person name="Piumi F."/>
            <person name="Punt P.J."/>
            <person name="Ram A.F."/>
            <person name="Ramon A."/>
            <person name="Rauscher S."/>
            <person name="Record E."/>
            <person name="Riano-Pachon D.M."/>
            <person name="Robert V."/>
            <person name="Roehrig J."/>
            <person name="Ruller R."/>
            <person name="Salamov A."/>
            <person name="Salih N.S."/>
            <person name="Samson R.A."/>
            <person name="Sandor E."/>
            <person name="Sanguinetti M."/>
            <person name="Schuetze T."/>
            <person name="Sepcic K."/>
            <person name="Shelest E."/>
            <person name="Sherlock G."/>
            <person name="Sophianopoulou V."/>
            <person name="Squina F.M."/>
            <person name="Sun H."/>
            <person name="Susca A."/>
            <person name="Todd R.B."/>
            <person name="Tsang A."/>
            <person name="Unkles S.E."/>
            <person name="van de Wiele N."/>
            <person name="van Rossen-Uffink D."/>
            <person name="Oliveira J.V."/>
            <person name="Vesth T.C."/>
            <person name="Visser J."/>
            <person name="Yu J.-H."/>
            <person name="Zhou M."/>
            <person name="Andersen M.R."/>
            <person name="Archer D.B."/>
            <person name="Baker S.E."/>
            <person name="Benoit I."/>
            <person name="Brakhage A.A."/>
            <person name="Braus G.H."/>
            <person name="Fischer R."/>
            <person name="Frisvad J.C."/>
            <person name="Goldman G.H."/>
            <person name="Houbraken J."/>
            <person name="Oakley B."/>
            <person name="Pocsi I."/>
            <person name="Scazzocchio C."/>
            <person name="Seiboth B."/>
            <person name="vanKuyk P.A."/>
            <person name="Wortman J."/>
            <person name="Dyer P.S."/>
            <person name="Grigoriev I.V."/>
        </authorList>
    </citation>
    <scope>NUCLEOTIDE SEQUENCE [LARGE SCALE GENOMIC DNA]</scope>
    <source>
        <strain evidence="10">ITEM 5010</strain>
    </source>
</reference>
<dbReference type="VEuPathDB" id="FungiDB:ASPCADRAFT_59116"/>
<evidence type="ECO:0000313" key="10">
    <source>
        <dbReference type="Proteomes" id="UP000188318"/>
    </source>
</evidence>
<evidence type="ECO:0000259" key="8">
    <source>
        <dbReference type="PROSITE" id="PS00463"/>
    </source>
</evidence>
<keyword evidence="2" id="KW-0862">Zinc</keyword>
<evidence type="ECO:0000313" key="9">
    <source>
        <dbReference type="EMBL" id="OOF90595.1"/>
    </source>
</evidence>
<dbReference type="InterPro" id="IPR036864">
    <property type="entry name" value="Zn2-C6_fun-type_DNA-bd_sf"/>
</dbReference>
<evidence type="ECO:0000256" key="1">
    <source>
        <dbReference type="ARBA" id="ARBA00004123"/>
    </source>
</evidence>
<keyword evidence="6" id="KW-0539">Nucleus</keyword>
<dbReference type="SUPFAM" id="SSF57701">
    <property type="entry name" value="Zn2/Cys6 DNA-binding domain"/>
    <property type="match status" value="1"/>
</dbReference>
<dbReference type="CDD" id="cd12148">
    <property type="entry name" value="fungal_TF_MHR"/>
    <property type="match status" value="1"/>
</dbReference>
<proteinExistence type="predicted"/>
<keyword evidence="5" id="KW-0804">Transcription</keyword>
<accession>A0A1R3R7X3</accession>
<dbReference type="InterPro" id="IPR051089">
    <property type="entry name" value="prtT"/>
</dbReference>
<evidence type="ECO:0000256" key="6">
    <source>
        <dbReference type="ARBA" id="ARBA00023242"/>
    </source>
</evidence>
<protein>
    <recommendedName>
        <fullName evidence="8">Zn(2)-C6 fungal-type domain-containing protein</fullName>
    </recommendedName>
</protein>
<gene>
    <name evidence="9" type="ORF">ASPCADRAFT_59116</name>
</gene>
<dbReference type="STRING" id="602072.A0A1R3R7X3"/>
<evidence type="ECO:0000256" key="5">
    <source>
        <dbReference type="ARBA" id="ARBA00023163"/>
    </source>
</evidence>
<organism evidence="9 10">
    <name type="scientific">Aspergillus carbonarius (strain ITEM 5010)</name>
    <dbReference type="NCBI Taxonomy" id="602072"/>
    <lineage>
        <taxon>Eukaryota</taxon>
        <taxon>Fungi</taxon>
        <taxon>Dikarya</taxon>
        <taxon>Ascomycota</taxon>
        <taxon>Pezizomycotina</taxon>
        <taxon>Eurotiomycetes</taxon>
        <taxon>Eurotiomycetidae</taxon>
        <taxon>Eurotiales</taxon>
        <taxon>Aspergillaceae</taxon>
        <taxon>Aspergillus</taxon>
        <taxon>Aspergillus subgen. Circumdati</taxon>
    </lineage>
</organism>
<evidence type="ECO:0000256" key="4">
    <source>
        <dbReference type="ARBA" id="ARBA00023125"/>
    </source>
</evidence>
<dbReference type="Gene3D" id="4.10.240.10">
    <property type="entry name" value="Zn(2)-C6 fungal-type DNA-binding domain"/>
    <property type="match status" value="1"/>
</dbReference>
<dbReference type="GO" id="GO:0000976">
    <property type="term" value="F:transcription cis-regulatory region binding"/>
    <property type="evidence" value="ECO:0007669"/>
    <property type="project" value="TreeGrafter"/>
</dbReference>
<name>A0A1R3R7X3_ASPC5</name>
<dbReference type="GO" id="GO:0005634">
    <property type="term" value="C:nucleus"/>
    <property type="evidence" value="ECO:0007669"/>
    <property type="project" value="UniProtKB-SubCell"/>
</dbReference>
<evidence type="ECO:0000256" key="7">
    <source>
        <dbReference type="SAM" id="MobiDB-lite"/>
    </source>
</evidence>
<sequence>MEPPGRSSLPYGNACATCARAKSRCVPRDGGRCERCYRLNKECRVRPGRRKTRPLSKAVQLEQKMDGLMMLLTSSAGRTSLPTPGRAPADAPGREQPAGEPVREEREDEAEAEKGEALHSFRVNRLQFFPLIHIPATTTARDLARQSPFLWRCIAAVERKHAASQAALCVSIRELAGRRLLVDCEKSLDLLQGVLVYLAWVTFYSQPQKSSLCIYAQMAIGLVFELGLNKPPPPDLSMTVSNSNAVGHLPGLKASISTRRTMNERRAILSCFVLTSIIAQFLGRMEPLRWTPHMQECLEILAESEESPGDIVLVQLTRTRLLADQILQGPWSEGLYGLHPAHALADFHLQALQSRLEAIKAEIPVSLTENKPILFHLYDTEISLYEVALAKPTADEGMSTQRLDHLYASLQLVKRFFDLFFTIDPAEYTSLALPNLIQVSHCMMTLFRLSTLDYPGWDKAAVKSTVDILAVAEQIATRMGQVADAVGIQSEGRYDDPFSKLGMLMQKLRSEWEVRLQEAVDWGTGELFPSNMELGDLENFLGWSDLIWSTEGIGCG</sequence>
<evidence type="ECO:0000256" key="2">
    <source>
        <dbReference type="ARBA" id="ARBA00022833"/>
    </source>
</evidence>
<dbReference type="GO" id="GO:0000981">
    <property type="term" value="F:DNA-binding transcription factor activity, RNA polymerase II-specific"/>
    <property type="evidence" value="ECO:0007669"/>
    <property type="project" value="InterPro"/>
</dbReference>
<dbReference type="GO" id="GO:0009893">
    <property type="term" value="P:positive regulation of metabolic process"/>
    <property type="evidence" value="ECO:0007669"/>
    <property type="project" value="UniProtKB-ARBA"/>
</dbReference>
<comment type="subcellular location">
    <subcellularLocation>
        <location evidence="1">Nucleus</location>
    </subcellularLocation>
</comment>
<evidence type="ECO:0000256" key="3">
    <source>
        <dbReference type="ARBA" id="ARBA00023015"/>
    </source>
</evidence>
<dbReference type="GO" id="GO:0008270">
    <property type="term" value="F:zinc ion binding"/>
    <property type="evidence" value="ECO:0007669"/>
    <property type="project" value="InterPro"/>
</dbReference>
<dbReference type="OMA" id="CIYAQMA"/>
<feature type="domain" description="Zn(2)-C6 fungal-type" evidence="8">
    <location>
        <begin position="14"/>
        <end position="43"/>
    </location>
</feature>
<dbReference type="OrthoDB" id="1600564at2759"/>
<feature type="region of interest" description="Disordered" evidence="7">
    <location>
        <begin position="76"/>
        <end position="114"/>
    </location>
</feature>
<dbReference type="EMBL" id="KV907516">
    <property type="protein sequence ID" value="OOF90595.1"/>
    <property type="molecule type" value="Genomic_DNA"/>
</dbReference>
<dbReference type="PANTHER" id="PTHR31845">
    <property type="entry name" value="FINGER DOMAIN PROTEIN, PUTATIVE-RELATED"/>
    <property type="match status" value="1"/>
</dbReference>
<keyword evidence="10" id="KW-1185">Reference proteome</keyword>
<keyword evidence="3" id="KW-0805">Transcription regulation</keyword>
<dbReference type="PROSITE" id="PS00463">
    <property type="entry name" value="ZN2_CY6_FUNGAL_1"/>
    <property type="match status" value="1"/>
</dbReference>
<dbReference type="Proteomes" id="UP000188318">
    <property type="component" value="Unassembled WGS sequence"/>
</dbReference>
<keyword evidence="4" id="KW-0238">DNA-binding</keyword>